<reference evidence="1 2" key="1">
    <citation type="journal article" date="2012" name="BMC Genomics">
        <title>Comparative genomic analysis of the genus Staphylococcus including Staphylococcus aureus and its newly described sister species Staphylococcus simiae.</title>
        <authorList>
            <person name="Suzuki H."/>
            <person name="Lefebure T."/>
            <person name="Pavinski Bitar P."/>
            <person name="Stanhope M.J."/>
        </authorList>
    </citation>
    <scope>NUCLEOTIDE SEQUENCE [LARGE SCALE GENOMIC DNA]</scope>
    <source>
        <strain evidence="1 2">CCM 7213</strain>
    </source>
</reference>
<accession>G5JHA7</accession>
<name>G5JHA7_9STAP</name>
<dbReference type="PATRIC" id="fig|911238.3.peg.689"/>
<dbReference type="AlphaFoldDB" id="G5JHA7"/>
<dbReference type="Proteomes" id="UP000005413">
    <property type="component" value="Unassembled WGS sequence"/>
</dbReference>
<comment type="caution">
    <text evidence="1">The sequence shown here is derived from an EMBL/GenBank/DDBJ whole genome shotgun (WGS) entry which is preliminary data.</text>
</comment>
<keyword evidence="2" id="KW-1185">Reference proteome</keyword>
<gene>
    <name evidence="1" type="ORF">SS7213T_04180</name>
</gene>
<sequence length="70" mass="8182">MFNENLINCMKKSRENGSHAINANSEDIKELKRMVKEGYITNYEITNGMGEFNSEEQEVIFFPTEKFDNL</sequence>
<protein>
    <submittedName>
        <fullName evidence="1">Uncharacterized protein</fullName>
    </submittedName>
</protein>
<evidence type="ECO:0000313" key="2">
    <source>
        <dbReference type="Proteomes" id="UP000005413"/>
    </source>
</evidence>
<evidence type="ECO:0000313" key="1">
    <source>
        <dbReference type="EMBL" id="EHJ08455.1"/>
    </source>
</evidence>
<dbReference type="RefSeq" id="WP_002462658.1">
    <property type="nucleotide sequence ID" value="NZ_AEUN01000307.1"/>
</dbReference>
<dbReference type="EMBL" id="AEUN01000307">
    <property type="protein sequence ID" value="EHJ08455.1"/>
    <property type="molecule type" value="Genomic_DNA"/>
</dbReference>
<organism evidence="1 2">
    <name type="scientific">Staphylococcus simiae CCM 7213 = CCUG 51256</name>
    <dbReference type="NCBI Taxonomy" id="911238"/>
    <lineage>
        <taxon>Bacteria</taxon>
        <taxon>Bacillati</taxon>
        <taxon>Bacillota</taxon>
        <taxon>Bacilli</taxon>
        <taxon>Bacillales</taxon>
        <taxon>Staphylococcaceae</taxon>
        <taxon>Staphylococcus</taxon>
    </lineage>
</organism>
<proteinExistence type="predicted"/>